<feature type="region of interest" description="Disordered" evidence="1">
    <location>
        <begin position="1"/>
        <end position="23"/>
    </location>
</feature>
<gene>
    <name evidence="2" type="ORF">AVEN_117137_1</name>
</gene>
<name>A0A4Y2AWC0_ARAVE</name>
<organism evidence="2 3">
    <name type="scientific">Araneus ventricosus</name>
    <name type="common">Orbweaver spider</name>
    <name type="synonym">Epeira ventricosa</name>
    <dbReference type="NCBI Taxonomy" id="182803"/>
    <lineage>
        <taxon>Eukaryota</taxon>
        <taxon>Metazoa</taxon>
        <taxon>Ecdysozoa</taxon>
        <taxon>Arthropoda</taxon>
        <taxon>Chelicerata</taxon>
        <taxon>Arachnida</taxon>
        <taxon>Araneae</taxon>
        <taxon>Araneomorphae</taxon>
        <taxon>Entelegynae</taxon>
        <taxon>Araneoidea</taxon>
        <taxon>Araneidae</taxon>
        <taxon>Araneus</taxon>
    </lineage>
</organism>
<evidence type="ECO:0000256" key="1">
    <source>
        <dbReference type="SAM" id="MobiDB-lite"/>
    </source>
</evidence>
<proteinExistence type="predicted"/>
<dbReference type="Proteomes" id="UP000499080">
    <property type="component" value="Unassembled WGS sequence"/>
</dbReference>
<keyword evidence="3" id="KW-1185">Reference proteome</keyword>
<sequence length="81" mass="8895">MTRTTPELALPSSKLSHHTSGRTFDPLRTIKRASDLHTQWIFSVTSNLEPSGPEAEALPLGQCGQKSALELMSKETNIFLS</sequence>
<protein>
    <submittedName>
        <fullName evidence="2">Uncharacterized protein</fullName>
    </submittedName>
</protein>
<dbReference type="AlphaFoldDB" id="A0A4Y2AWC0"/>
<evidence type="ECO:0000313" key="3">
    <source>
        <dbReference type="Proteomes" id="UP000499080"/>
    </source>
</evidence>
<accession>A0A4Y2AWC0</accession>
<reference evidence="2 3" key="1">
    <citation type="journal article" date="2019" name="Sci. Rep.">
        <title>Orb-weaving spider Araneus ventricosus genome elucidates the spidroin gene catalogue.</title>
        <authorList>
            <person name="Kono N."/>
            <person name="Nakamura H."/>
            <person name="Ohtoshi R."/>
            <person name="Moran D.A.P."/>
            <person name="Shinohara A."/>
            <person name="Yoshida Y."/>
            <person name="Fujiwara M."/>
            <person name="Mori M."/>
            <person name="Tomita M."/>
            <person name="Arakawa K."/>
        </authorList>
    </citation>
    <scope>NUCLEOTIDE SEQUENCE [LARGE SCALE GENOMIC DNA]</scope>
</reference>
<evidence type="ECO:0000313" key="2">
    <source>
        <dbReference type="EMBL" id="GBL84352.1"/>
    </source>
</evidence>
<dbReference type="EMBL" id="BGPR01000037">
    <property type="protein sequence ID" value="GBL84352.1"/>
    <property type="molecule type" value="Genomic_DNA"/>
</dbReference>
<comment type="caution">
    <text evidence="2">The sequence shown here is derived from an EMBL/GenBank/DDBJ whole genome shotgun (WGS) entry which is preliminary data.</text>
</comment>